<name>A0A220URL3_9GAMM</name>
<dbReference type="GO" id="GO:0005524">
    <property type="term" value="F:ATP binding"/>
    <property type="evidence" value="ECO:0007669"/>
    <property type="project" value="UniProtKB-KW"/>
</dbReference>
<dbReference type="GO" id="GO:0006171">
    <property type="term" value="P:cAMP biosynthetic process"/>
    <property type="evidence" value="ECO:0007669"/>
    <property type="project" value="UniProtKB-KW"/>
</dbReference>
<evidence type="ECO:0000313" key="16">
    <source>
        <dbReference type="Proteomes" id="UP000198367"/>
    </source>
</evidence>
<evidence type="ECO:0000256" key="10">
    <source>
        <dbReference type="ARBA" id="ARBA00023239"/>
    </source>
</evidence>
<dbReference type="PIRSF" id="PIRSF001444">
    <property type="entry name" value="Adenylate_cycl"/>
    <property type="match status" value="1"/>
</dbReference>
<reference evidence="15 16" key="1">
    <citation type="submission" date="2017-07" db="EMBL/GenBank/DDBJ databases">
        <title>Phenotypical and genomic characterization of a clinical isolate of Shewanella bicestrii sp. nov. producing an extended-spectrum beta-lactamase and a new oxacillinase variant.</title>
        <authorList>
            <person name="Jousset A.B."/>
            <person name="Bonnin R.A."/>
            <person name="Girlich D."/>
            <person name="Dabos L."/>
            <person name="Potron A."/>
            <person name="Dortet L."/>
            <person name="Glaser P."/>
            <person name="Naas T."/>
        </authorList>
    </citation>
    <scope>NUCLEOTIDE SEQUENCE [LARGE SCALE GENOMIC DNA]</scope>
    <source>
        <strain evidence="15 16">JAB-1</strain>
    </source>
</reference>
<dbReference type="Proteomes" id="UP000198367">
    <property type="component" value="Chromosome"/>
</dbReference>
<keyword evidence="6" id="KW-0963">Cytoplasm</keyword>
<evidence type="ECO:0000256" key="8">
    <source>
        <dbReference type="ARBA" id="ARBA00022840"/>
    </source>
</evidence>
<comment type="similarity">
    <text evidence="3 13">Belongs to the adenylyl cyclase class-1 family.</text>
</comment>
<keyword evidence="8" id="KW-0067">ATP-binding</keyword>
<dbReference type="GO" id="GO:0004016">
    <property type="term" value="F:adenylate cyclase activity"/>
    <property type="evidence" value="ECO:0007669"/>
    <property type="project" value="UniProtKB-EC"/>
</dbReference>
<dbReference type="KEGG" id="sbj:CF168_18910"/>
<comment type="subcellular location">
    <subcellularLocation>
        <location evidence="2">Cytoplasm</location>
    </subcellularLocation>
</comment>
<dbReference type="AlphaFoldDB" id="A0A220URL3"/>
<feature type="domain" description="Adenylate cyclase class-I N-terminal" evidence="14">
    <location>
        <begin position="9"/>
        <end position="202"/>
    </location>
</feature>
<keyword evidence="10" id="KW-0456">Lyase</keyword>
<keyword evidence="16" id="KW-1185">Reference proteome</keyword>
<dbReference type="PANTHER" id="PTHR38760">
    <property type="entry name" value="ADENYLATE CYCLASE"/>
    <property type="match status" value="1"/>
</dbReference>
<protein>
    <recommendedName>
        <fullName evidence="5">Adenylate cyclase</fullName>
        <ecNumber evidence="4">4.6.1.1</ecNumber>
    </recommendedName>
    <alternativeName>
        <fullName evidence="11">ATP pyrophosphate-lyase</fullName>
    </alternativeName>
    <alternativeName>
        <fullName evidence="12">Adenylyl cyclase</fullName>
    </alternativeName>
</protein>
<dbReference type="Pfam" id="PF12633">
    <property type="entry name" value="Adenyl_cycl_N"/>
    <property type="match status" value="1"/>
</dbReference>
<evidence type="ECO:0000256" key="1">
    <source>
        <dbReference type="ARBA" id="ARBA00001593"/>
    </source>
</evidence>
<evidence type="ECO:0000256" key="13">
    <source>
        <dbReference type="RuleBase" id="RU004184"/>
    </source>
</evidence>
<evidence type="ECO:0000313" key="15">
    <source>
        <dbReference type="EMBL" id="ASK70775.1"/>
    </source>
</evidence>
<accession>A0A220URL3</accession>
<evidence type="ECO:0000256" key="4">
    <source>
        <dbReference type="ARBA" id="ARBA00012201"/>
    </source>
</evidence>
<proteinExistence type="inferred from homology"/>
<dbReference type="InterPro" id="IPR024686">
    <property type="entry name" value="Adenylate_cyclase_1_CS"/>
</dbReference>
<evidence type="ECO:0000256" key="11">
    <source>
        <dbReference type="ARBA" id="ARBA00032597"/>
    </source>
</evidence>
<keyword evidence="9" id="KW-0115">cAMP biosynthesis</keyword>
<evidence type="ECO:0000256" key="7">
    <source>
        <dbReference type="ARBA" id="ARBA00022741"/>
    </source>
</evidence>
<dbReference type="GO" id="GO:0005737">
    <property type="term" value="C:cytoplasm"/>
    <property type="evidence" value="ECO:0007669"/>
    <property type="project" value="UniProtKB-SubCell"/>
</dbReference>
<dbReference type="EC" id="4.6.1.1" evidence="4"/>
<evidence type="ECO:0000256" key="3">
    <source>
        <dbReference type="ARBA" id="ARBA00007901"/>
    </source>
</evidence>
<dbReference type="EMBL" id="CP022358">
    <property type="protein sequence ID" value="ASK70775.1"/>
    <property type="molecule type" value="Genomic_DNA"/>
</dbReference>
<gene>
    <name evidence="15" type="ORF">CF168_18910</name>
</gene>
<dbReference type="Pfam" id="PF01295">
    <property type="entry name" value="Adenylate_cycl"/>
    <property type="match status" value="1"/>
</dbReference>
<sequence>MDQQGQFPDIAERLNQVRIARALALLSPLQKHLFRLIPFLIQQNSVQYPGFVDADTPCGIQGYRPDSLEAQACDVFKLPFIASEAENPAFEGVYAMGSTASFGQNAKSDVDVWLVHHAQLCDEDLALIKLKAERLTAWFAEYQFEVNFYLVHPLQFSGDKSQRSGCQSSMAHEHSGSTQHWLLLEEFYRSQIRLAGKTIAWWPDAKLNPELLYLGNVHELPASEYFGASLWQLYKGLNKPHKALIKVLLLEAYASEYPHSQLLCDRLWQKTLAGDFSTSNDAYYAIYEVIEAYLLKQNDNRRLEIVRRCFYLKCGVYLSVADQGKDWRYAKMQKLVQEWQWPDSLISTLDDCEHWHSGQLNWFNEQLNELLLASYQTLLRFASTHELNEGLRIEELGMLTRKLHTYFSQDEDQIAKLNLLWSRSVAESEVTMVSSTKENQYYLYRQGPKPQNLLGESAICKGKTPSALMIWACLNGVSTPETKWYEFGQSKVKSRRLTEAARRLLNFIDHDWRVSKLDLCQPWHFRKLIFVLNLDCDPTVHWHGQEMMVDVMNANVFSLGRKKENMLGALDAICLNSWGEWQCHRFEGETAVLQALSFVTPGLRRATHPVDMDVISCSQKLRPQLKLAVKNLLKQTVRLCQQVQQSSTLVQPLQISHTRYGIFFNPLGMAYQDLSDAKSFYQQLSRSHLVQLPRPELGDDPFSSMPKIIQNFAAKGAIQYFLRQRPESLDVFILDEDNQLSHYVQPGSNMMELVNKVSHHYVFDEYYASKARFNIPQFFHLVRVAGELTVMPFGVDINNANVEF</sequence>
<comment type="catalytic activity">
    <reaction evidence="1">
        <text>ATP = 3',5'-cyclic AMP + diphosphate</text>
        <dbReference type="Rhea" id="RHEA:15389"/>
        <dbReference type="ChEBI" id="CHEBI:30616"/>
        <dbReference type="ChEBI" id="CHEBI:33019"/>
        <dbReference type="ChEBI" id="CHEBI:58165"/>
        <dbReference type="EC" id="4.6.1.1"/>
    </reaction>
</comment>
<evidence type="ECO:0000256" key="9">
    <source>
        <dbReference type="ARBA" id="ARBA00022998"/>
    </source>
</evidence>
<evidence type="ECO:0000256" key="12">
    <source>
        <dbReference type="ARBA" id="ARBA00032637"/>
    </source>
</evidence>
<organism evidence="15 16">
    <name type="scientific">Shewanella bicestrii</name>
    <dbReference type="NCBI Taxonomy" id="2018305"/>
    <lineage>
        <taxon>Bacteria</taxon>
        <taxon>Pseudomonadati</taxon>
        <taxon>Pseudomonadota</taxon>
        <taxon>Gammaproteobacteria</taxon>
        <taxon>Alteromonadales</taxon>
        <taxon>Shewanellaceae</taxon>
        <taxon>Shewanella</taxon>
    </lineage>
</organism>
<evidence type="ECO:0000256" key="5">
    <source>
        <dbReference type="ARBA" id="ARBA00021420"/>
    </source>
</evidence>
<dbReference type="NCBIfam" id="NF006980">
    <property type="entry name" value="PRK09450.1-5"/>
    <property type="match status" value="1"/>
</dbReference>
<dbReference type="PANTHER" id="PTHR38760:SF1">
    <property type="entry name" value="ADENYLATE CYCLASE"/>
    <property type="match status" value="1"/>
</dbReference>
<keyword evidence="7" id="KW-0547">Nucleotide-binding</keyword>
<dbReference type="PROSITE" id="PS01092">
    <property type="entry name" value="ADENYLATE_CYCLASE_1_1"/>
    <property type="match status" value="1"/>
</dbReference>
<dbReference type="InterPro" id="IPR024685">
    <property type="entry name" value="Adenylate_cyclase_1_N"/>
</dbReference>
<dbReference type="InterPro" id="IPR000274">
    <property type="entry name" value="Adenylate_cyclase_1"/>
</dbReference>
<evidence type="ECO:0000256" key="6">
    <source>
        <dbReference type="ARBA" id="ARBA00022490"/>
    </source>
</evidence>
<evidence type="ECO:0000256" key="2">
    <source>
        <dbReference type="ARBA" id="ARBA00004496"/>
    </source>
</evidence>
<evidence type="ECO:0000259" key="14">
    <source>
        <dbReference type="Pfam" id="PF12633"/>
    </source>
</evidence>
<dbReference type="RefSeq" id="WP_089068649.1">
    <property type="nucleotide sequence ID" value="NZ_CP022358.1"/>
</dbReference>